<dbReference type="GO" id="GO:0003735">
    <property type="term" value="F:structural constituent of ribosome"/>
    <property type="evidence" value="ECO:0007669"/>
    <property type="project" value="InterPro"/>
</dbReference>
<dbReference type="GO" id="GO:0070181">
    <property type="term" value="F:small ribosomal subunit rRNA binding"/>
    <property type="evidence" value="ECO:0007669"/>
    <property type="project" value="TreeGrafter"/>
</dbReference>
<protein>
    <submittedName>
        <fullName evidence="5">28S ribosomal protein S18c, mitochondrial</fullName>
    </submittedName>
</protein>
<dbReference type="GO" id="GO:0005763">
    <property type="term" value="C:mitochondrial small ribosomal subunit"/>
    <property type="evidence" value="ECO:0007669"/>
    <property type="project" value="TreeGrafter"/>
</dbReference>
<dbReference type="Gene3D" id="4.10.640.10">
    <property type="entry name" value="Ribosomal protein S18"/>
    <property type="match status" value="1"/>
</dbReference>
<dbReference type="PANTHER" id="PTHR13479:SF40">
    <property type="entry name" value="SMALL RIBOSOMAL SUBUNIT PROTEIN BS18M"/>
    <property type="match status" value="1"/>
</dbReference>
<evidence type="ECO:0000256" key="3">
    <source>
        <dbReference type="ARBA" id="ARBA00023274"/>
    </source>
</evidence>
<accession>A0A915C4M1</accession>
<reference evidence="5" key="1">
    <citation type="submission" date="2022-11" db="UniProtKB">
        <authorList>
            <consortium name="WormBaseParasite"/>
        </authorList>
    </citation>
    <scope>IDENTIFICATION</scope>
</reference>
<keyword evidence="4" id="KW-1185">Reference proteome</keyword>
<dbReference type="InterPro" id="IPR001648">
    <property type="entry name" value="Ribosomal_bS18"/>
</dbReference>
<dbReference type="GO" id="GO:0032543">
    <property type="term" value="P:mitochondrial translation"/>
    <property type="evidence" value="ECO:0007669"/>
    <property type="project" value="TreeGrafter"/>
</dbReference>
<organism evidence="4 5">
    <name type="scientific">Parascaris univalens</name>
    <name type="common">Nematode worm</name>
    <dbReference type="NCBI Taxonomy" id="6257"/>
    <lineage>
        <taxon>Eukaryota</taxon>
        <taxon>Metazoa</taxon>
        <taxon>Ecdysozoa</taxon>
        <taxon>Nematoda</taxon>
        <taxon>Chromadorea</taxon>
        <taxon>Rhabditida</taxon>
        <taxon>Spirurina</taxon>
        <taxon>Ascaridomorpha</taxon>
        <taxon>Ascaridoidea</taxon>
        <taxon>Ascarididae</taxon>
        <taxon>Parascaris</taxon>
    </lineage>
</organism>
<dbReference type="SUPFAM" id="SSF46911">
    <property type="entry name" value="Ribosomal protein S18"/>
    <property type="match status" value="1"/>
</dbReference>
<dbReference type="PANTHER" id="PTHR13479">
    <property type="entry name" value="30S RIBOSOMAL PROTEIN S18"/>
    <property type="match status" value="1"/>
</dbReference>
<dbReference type="WBParaSite" id="PgR083X_g004_t01">
    <property type="protein sequence ID" value="PgR083X_g004_t01"/>
    <property type="gene ID" value="PgR083X_g004"/>
</dbReference>
<keyword evidence="2" id="KW-0689">Ribosomal protein</keyword>
<evidence type="ECO:0000256" key="1">
    <source>
        <dbReference type="ARBA" id="ARBA00005589"/>
    </source>
</evidence>
<dbReference type="InterPro" id="IPR036870">
    <property type="entry name" value="Ribosomal_bS18_sf"/>
</dbReference>
<dbReference type="AlphaFoldDB" id="A0A915C4M1"/>
<name>A0A915C4M1_PARUN</name>
<proteinExistence type="inferred from homology"/>
<evidence type="ECO:0000313" key="5">
    <source>
        <dbReference type="WBParaSite" id="PgR083X_g004_t01"/>
    </source>
</evidence>
<sequence length="173" mass="19996">MFLDCLLLLLFVCLFVFSYRAYCNNVFILIIIRRRAMKLLLVADRNIATKFLRRCFSSDGGILVSASACTDTPIELNKNPYEKEKRKCILCAHNIELDYKNARLLQQFVSSFSGRVYDRHITGLCDHQQKKLVATIALSRRAGYMPILVKDPKYLRDAKLFDPLKPIRTHSFA</sequence>
<dbReference type="Pfam" id="PF01084">
    <property type="entry name" value="Ribosomal_S18"/>
    <property type="match status" value="1"/>
</dbReference>
<dbReference type="Proteomes" id="UP000887569">
    <property type="component" value="Unplaced"/>
</dbReference>
<keyword evidence="3" id="KW-0687">Ribonucleoprotein</keyword>
<comment type="similarity">
    <text evidence="1">Belongs to the bacterial ribosomal protein bS18 family.</text>
</comment>
<evidence type="ECO:0000256" key="2">
    <source>
        <dbReference type="ARBA" id="ARBA00022980"/>
    </source>
</evidence>
<evidence type="ECO:0000313" key="4">
    <source>
        <dbReference type="Proteomes" id="UP000887569"/>
    </source>
</evidence>